<dbReference type="Pfam" id="PF09133">
    <property type="entry name" value="SANTA"/>
    <property type="match status" value="1"/>
</dbReference>
<proteinExistence type="predicted"/>
<accession>A0AAD4X941</accession>
<organism evidence="3 4">
    <name type="scientific">Papaver atlanticum</name>
    <dbReference type="NCBI Taxonomy" id="357466"/>
    <lineage>
        <taxon>Eukaryota</taxon>
        <taxon>Viridiplantae</taxon>
        <taxon>Streptophyta</taxon>
        <taxon>Embryophyta</taxon>
        <taxon>Tracheophyta</taxon>
        <taxon>Spermatophyta</taxon>
        <taxon>Magnoliopsida</taxon>
        <taxon>Ranunculales</taxon>
        <taxon>Papaveraceae</taxon>
        <taxon>Papaveroideae</taxon>
        <taxon>Papaver</taxon>
    </lineage>
</organism>
<gene>
    <name evidence="3" type="ORF">MKW98_005973</name>
</gene>
<keyword evidence="4" id="KW-1185">Reference proteome</keyword>
<dbReference type="EMBL" id="JAJJMB010013545">
    <property type="protein sequence ID" value="KAI3867596.1"/>
    <property type="molecule type" value="Genomic_DNA"/>
</dbReference>
<sequence>MTTKAAAASSSEFRINKIPIKNSNSSRFLQTVCLEDWWLIKSEDGKRLCIQGYTLSENRARRVFSSAPITKKYSLINLKTADGINIWLGGTINSSRSLENGFSSEVCSRFLLGFPYDWEDVAGRCLGQESAAGNGSTALNSMSNFGESQDVLTSLPNWVNGKEVRESESSKSTSKGGKLESKVGPENLSSDVKNAPASVSSDVKNADPYEASIGDPVDIPSTKLAKADGVITKRKSGRPKKKGKRLRSVPVSSGCGVVQVHVKEDLISHGSEGNLERSRLETPIATVEDSSPQRLPEANASCSIEVGLDTFKVSPHKVAATRTSSRLKIIEGKGNRASKFSNENVSSISGPLLEDFETPKKVMIKSCDSNPSSCNTGKIKILANDLKDEQPTDCKIQLWTPRSKTMKKEVSPLPASKSKKKNQLSSGQESPYFNPKRSRSGWSNSCS</sequence>
<feature type="region of interest" description="Disordered" evidence="1">
    <location>
        <begin position="157"/>
        <end position="207"/>
    </location>
</feature>
<name>A0AAD4X941_9MAGN</name>
<dbReference type="InterPro" id="IPR053090">
    <property type="entry name" value="Centromere_KNL-2_homolog"/>
</dbReference>
<feature type="domain" description="SANTA" evidence="2">
    <location>
        <begin position="32"/>
        <end position="120"/>
    </location>
</feature>
<reference evidence="3" key="1">
    <citation type="submission" date="2022-04" db="EMBL/GenBank/DDBJ databases">
        <title>A functionally conserved STORR gene fusion in Papaver species that diverged 16.8 million years ago.</title>
        <authorList>
            <person name="Catania T."/>
        </authorList>
    </citation>
    <scope>NUCLEOTIDE SEQUENCE</scope>
    <source>
        <strain evidence="3">S-188037</strain>
    </source>
</reference>
<protein>
    <recommendedName>
        <fullName evidence="2">SANTA domain-containing protein</fullName>
    </recommendedName>
</protein>
<dbReference type="AlphaFoldDB" id="A0AAD4X941"/>
<feature type="compositionally biased region" description="Polar residues" evidence="1">
    <location>
        <begin position="187"/>
        <end position="203"/>
    </location>
</feature>
<evidence type="ECO:0000256" key="1">
    <source>
        <dbReference type="SAM" id="MobiDB-lite"/>
    </source>
</evidence>
<dbReference type="Proteomes" id="UP001202328">
    <property type="component" value="Unassembled WGS sequence"/>
</dbReference>
<evidence type="ECO:0000259" key="2">
    <source>
        <dbReference type="Pfam" id="PF09133"/>
    </source>
</evidence>
<dbReference type="InterPro" id="IPR015216">
    <property type="entry name" value="SANTA"/>
</dbReference>
<dbReference type="PANTHER" id="PTHR35311">
    <property type="entry name" value="KINETOCHORE-ASSOCIATED PROTEIN KNL-2 HOMOLOG"/>
    <property type="match status" value="1"/>
</dbReference>
<evidence type="ECO:0000313" key="4">
    <source>
        <dbReference type="Proteomes" id="UP001202328"/>
    </source>
</evidence>
<comment type="caution">
    <text evidence="3">The sequence shown here is derived from an EMBL/GenBank/DDBJ whole genome shotgun (WGS) entry which is preliminary data.</text>
</comment>
<dbReference type="PANTHER" id="PTHR35311:SF1">
    <property type="entry name" value="PROTEIN EMBRYO DEFECTIVE 1674"/>
    <property type="match status" value="1"/>
</dbReference>
<feature type="region of interest" description="Disordered" evidence="1">
    <location>
        <begin position="397"/>
        <end position="447"/>
    </location>
</feature>
<evidence type="ECO:0000313" key="3">
    <source>
        <dbReference type="EMBL" id="KAI3867596.1"/>
    </source>
</evidence>